<reference evidence="2" key="2">
    <citation type="journal article" date="2023" name="IMA Fungus">
        <title>Comparative genomic study of the Penicillium genus elucidates a diverse pangenome and 15 lateral gene transfer events.</title>
        <authorList>
            <person name="Petersen C."/>
            <person name="Sorensen T."/>
            <person name="Nielsen M.R."/>
            <person name="Sondergaard T.E."/>
            <person name="Sorensen J.L."/>
            <person name="Fitzpatrick D.A."/>
            <person name="Frisvad J.C."/>
            <person name="Nielsen K.L."/>
        </authorList>
    </citation>
    <scope>NUCLEOTIDE SEQUENCE</scope>
    <source>
        <strain evidence="2">IBT 3081</strain>
    </source>
</reference>
<comment type="caution">
    <text evidence="2">The sequence shown here is derived from an EMBL/GenBank/DDBJ whole genome shotgun (WGS) entry which is preliminary data.</text>
</comment>
<accession>A0A9W9R957</accession>
<dbReference type="GeneID" id="81467512"/>
<gene>
    <name evidence="2" type="ORF">N7517_010606</name>
</gene>
<reference evidence="2" key="1">
    <citation type="submission" date="2022-12" db="EMBL/GenBank/DDBJ databases">
        <authorList>
            <person name="Petersen C."/>
        </authorList>
    </citation>
    <scope>NUCLEOTIDE SEQUENCE</scope>
    <source>
        <strain evidence="2">IBT 3081</strain>
    </source>
</reference>
<dbReference type="RefSeq" id="XP_056574144.1">
    <property type="nucleotide sequence ID" value="XM_056728329.1"/>
</dbReference>
<dbReference type="AlphaFoldDB" id="A0A9W9R957"/>
<dbReference type="Proteomes" id="UP001147752">
    <property type="component" value="Unassembled WGS sequence"/>
</dbReference>
<evidence type="ECO:0000313" key="2">
    <source>
        <dbReference type="EMBL" id="KAJ5355997.1"/>
    </source>
</evidence>
<sequence length="59" mass="6575">MAYLEGPASSNPPRILPVSTRSTGKKRMKAWGLLTGLTSMSAWDLWLSSYPVNMYRIEG</sequence>
<name>A0A9W9R957_9EURO</name>
<evidence type="ECO:0000256" key="1">
    <source>
        <dbReference type="SAM" id="MobiDB-lite"/>
    </source>
</evidence>
<feature type="region of interest" description="Disordered" evidence="1">
    <location>
        <begin position="1"/>
        <end position="21"/>
    </location>
</feature>
<evidence type="ECO:0000313" key="3">
    <source>
        <dbReference type="Proteomes" id="UP001147752"/>
    </source>
</evidence>
<protein>
    <submittedName>
        <fullName evidence="2">Uncharacterized protein</fullName>
    </submittedName>
</protein>
<dbReference type="EMBL" id="JAPZBT010000006">
    <property type="protein sequence ID" value="KAJ5355997.1"/>
    <property type="molecule type" value="Genomic_DNA"/>
</dbReference>
<keyword evidence="3" id="KW-1185">Reference proteome</keyword>
<proteinExistence type="predicted"/>
<organism evidence="2 3">
    <name type="scientific">Penicillium concentricum</name>
    <dbReference type="NCBI Taxonomy" id="293559"/>
    <lineage>
        <taxon>Eukaryota</taxon>
        <taxon>Fungi</taxon>
        <taxon>Dikarya</taxon>
        <taxon>Ascomycota</taxon>
        <taxon>Pezizomycotina</taxon>
        <taxon>Eurotiomycetes</taxon>
        <taxon>Eurotiomycetidae</taxon>
        <taxon>Eurotiales</taxon>
        <taxon>Aspergillaceae</taxon>
        <taxon>Penicillium</taxon>
    </lineage>
</organism>